<sequence>MATDMTQGEENSNKFLINRGESVETGLPFREMETSLPGTYSNLQVGLGGAAAVGKLVETFSPSIKKIFSSPSVEARRHLTITAMFLTGRQSRRVSRHGQVSAPSWAALTPGFNLFNQCENSSGFNAAAFL</sequence>
<comment type="caution">
    <text evidence="1">The sequence shown here is derived from an EMBL/GenBank/DDBJ whole genome shotgun (WGS) entry which is preliminary data.</text>
</comment>
<organism evidence="1 2">
    <name type="scientific">Elysia crispata</name>
    <name type="common">lettuce slug</name>
    <dbReference type="NCBI Taxonomy" id="231223"/>
    <lineage>
        <taxon>Eukaryota</taxon>
        <taxon>Metazoa</taxon>
        <taxon>Spiralia</taxon>
        <taxon>Lophotrochozoa</taxon>
        <taxon>Mollusca</taxon>
        <taxon>Gastropoda</taxon>
        <taxon>Heterobranchia</taxon>
        <taxon>Euthyneura</taxon>
        <taxon>Panpulmonata</taxon>
        <taxon>Sacoglossa</taxon>
        <taxon>Placobranchoidea</taxon>
        <taxon>Plakobranchidae</taxon>
        <taxon>Elysia</taxon>
    </lineage>
</organism>
<evidence type="ECO:0000313" key="2">
    <source>
        <dbReference type="Proteomes" id="UP001283361"/>
    </source>
</evidence>
<gene>
    <name evidence="1" type="ORF">RRG08_046703</name>
</gene>
<accession>A0AAE1DWC9</accession>
<dbReference type="EMBL" id="JAWDGP010002323">
    <property type="protein sequence ID" value="KAK3783973.1"/>
    <property type="molecule type" value="Genomic_DNA"/>
</dbReference>
<evidence type="ECO:0000313" key="1">
    <source>
        <dbReference type="EMBL" id="KAK3783973.1"/>
    </source>
</evidence>
<dbReference type="AlphaFoldDB" id="A0AAE1DWC9"/>
<dbReference type="Proteomes" id="UP001283361">
    <property type="component" value="Unassembled WGS sequence"/>
</dbReference>
<protein>
    <submittedName>
        <fullName evidence="1">Uncharacterized protein</fullName>
    </submittedName>
</protein>
<keyword evidence="2" id="KW-1185">Reference proteome</keyword>
<proteinExistence type="predicted"/>
<reference evidence="1" key="1">
    <citation type="journal article" date="2023" name="G3 (Bethesda)">
        <title>A reference genome for the long-term kleptoplast-retaining sea slug Elysia crispata morphotype clarki.</title>
        <authorList>
            <person name="Eastman K.E."/>
            <person name="Pendleton A.L."/>
            <person name="Shaikh M.A."/>
            <person name="Suttiyut T."/>
            <person name="Ogas R."/>
            <person name="Tomko P."/>
            <person name="Gavelis G."/>
            <person name="Widhalm J.R."/>
            <person name="Wisecaver J.H."/>
        </authorList>
    </citation>
    <scope>NUCLEOTIDE SEQUENCE</scope>
    <source>
        <strain evidence="1">ECLA1</strain>
    </source>
</reference>
<name>A0AAE1DWC9_9GAST</name>